<sequence length="160" mass="18496">MWYCYILRNKLEQFKNNTYNGSTNNPMRRLRQHNEEIKGGARATHGKGGAWEICAMLSGFPDHINALSCEWRMKCPSGRPGKRERKYQGVKGRVSSLNEILPLERWTSKCVVNNSDFNMKLHILNDVVEYLDRSKVPENITVEVVDTIDQLCIDLDSETY</sequence>
<organism evidence="2">
    <name type="scientific">viral metagenome</name>
    <dbReference type="NCBI Taxonomy" id="1070528"/>
    <lineage>
        <taxon>unclassified sequences</taxon>
        <taxon>metagenomes</taxon>
        <taxon>organismal metagenomes</taxon>
    </lineage>
</organism>
<dbReference type="PROSITE" id="PS50164">
    <property type="entry name" value="GIY_YIG"/>
    <property type="match status" value="1"/>
</dbReference>
<dbReference type="AlphaFoldDB" id="A0A6C0ATF4"/>
<dbReference type="Pfam" id="PF01541">
    <property type="entry name" value="GIY-YIG"/>
    <property type="match status" value="1"/>
</dbReference>
<dbReference type="EMBL" id="MN738750">
    <property type="protein sequence ID" value="QHS83207.1"/>
    <property type="molecule type" value="Genomic_DNA"/>
</dbReference>
<accession>A0A6C0ATF4</accession>
<dbReference type="PANTHER" id="PTHR20208:SF13">
    <property type="entry name" value="STRUCTURE-SPECIFIC ENDONUCLEASE SUBUNIT SLX1"/>
    <property type="match status" value="1"/>
</dbReference>
<proteinExistence type="predicted"/>
<dbReference type="InterPro" id="IPR035901">
    <property type="entry name" value="GIY-YIG_endonuc_sf"/>
</dbReference>
<reference evidence="2" key="1">
    <citation type="journal article" date="2020" name="Nature">
        <title>Giant virus diversity and host interactions through global metagenomics.</title>
        <authorList>
            <person name="Schulz F."/>
            <person name="Roux S."/>
            <person name="Paez-Espino D."/>
            <person name="Jungbluth S."/>
            <person name="Walsh D.A."/>
            <person name="Denef V.J."/>
            <person name="McMahon K.D."/>
            <person name="Konstantinidis K.T."/>
            <person name="Eloe-Fadrosh E.A."/>
            <person name="Kyrpides N.C."/>
            <person name="Woyke T."/>
        </authorList>
    </citation>
    <scope>NUCLEOTIDE SEQUENCE</scope>
    <source>
        <strain evidence="2">GVMAG-S-ERX555943-30</strain>
    </source>
</reference>
<evidence type="ECO:0000313" key="2">
    <source>
        <dbReference type="EMBL" id="QHS83207.1"/>
    </source>
</evidence>
<dbReference type="PANTHER" id="PTHR20208">
    <property type="entry name" value="STRUCTURE-SPECIFIC ENDONUCLEASE SUBUNIT SLX1"/>
    <property type="match status" value="1"/>
</dbReference>
<dbReference type="Gene3D" id="3.40.1440.10">
    <property type="entry name" value="GIY-YIG endonuclease"/>
    <property type="match status" value="1"/>
</dbReference>
<dbReference type="InterPro" id="IPR050381">
    <property type="entry name" value="SLX1_endonuclease"/>
</dbReference>
<feature type="domain" description="GIY-YIG" evidence="1">
    <location>
        <begin position="1"/>
        <end position="84"/>
    </location>
</feature>
<protein>
    <recommendedName>
        <fullName evidence="1">GIY-YIG domain-containing protein</fullName>
    </recommendedName>
</protein>
<name>A0A6C0ATF4_9ZZZZ</name>
<evidence type="ECO:0000259" key="1">
    <source>
        <dbReference type="PROSITE" id="PS50164"/>
    </source>
</evidence>
<dbReference type="InterPro" id="IPR000305">
    <property type="entry name" value="GIY-YIG_endonuc"/>
</dbReference>